<feature type="domain" description="VOC" evidence="1">
    <location>
        <begin position="4"/>
        <end position="124"/>
    </location>
</feature>
<proteinExistence type="predicted"/>
<dbReference type="EMBL" id="JAVREM010000011">
    <property type="protein sequence ID" value="MDT0319066.1"/>
    <property type="molecule type" value="Genomic_DNA"/>
</dbReference>
<dbReference type="PANTHER" id="PTHR35908">
    <property type="entry name" value="HYPOTHETICAL FUSION PROTEIN"/>
    <property type="match status" value="1"/>
</dbReference>
<dbReference type="InterPro" id="IPR041581">
    <property type="entry name" value="Glyoxalase_6"/>
</dbReference>
<accession>A0ABU2LNA3</accession>
<dbReference type="PANTHER" id="PTHR35908:SF1">
    <property type="entry name" value="CONSERVED PROTEIN"/>
    <property type="match status" value="1"/>
</dbReference>
<protein>
    <submittedName>
        <fullName evidence="2">VOC family protein</fullName>
    </submittedName>
</protein>
<dbReference type="SUPFAM" id="SSF54593">
    <property type="entry name" value="Glyoxalase/Bleomycin resistance protein/Dihydroxybiphenyl dioxygenase"/>
    <property type="match status" value="1"/>
</dbReference>
<dbReference type="CDD" id="cd06587">
    <property type="entry name" value="VOC"/>
    <property type="match status" value="1"/>
</dbReference>
<dbReference type="Pfam" id="PF18029">
    <property type="entry name" value="Glyoxalase_6"/>
    <property type="match status" value="1"/>
</dbReference>
<dbReference type="PROSITE" id="PS51819">
    <property type="entry name" value="VOC"/>
    <property type="match status" value="1"/>
</dbReference>
<sequence>MIATLQSTVIDCPDPAALARFYREILGGEVDDSDQDWVWLTPPTGARFAFQKVYGEYRPPRWPDPDHPQQFHLDFDVPRIEDMAEAQERVLALGATLLHDSGGERSGFRVYADPAGKPFCLCYGQNG</sequence>
<evidence type="ECO:0000313" key="2">
    <source>
        <dbReference type="EMBL" id="MDT0319066.1"/>
    </source>
</evidence>
<comment type="caution">
    <text evidence="2">The sequence shown here is derived from an EMBL/GenBank/DDBJ whole genome shotgun (WGS) entry which is preliminary data.</text>
</comment>
<gene>
    <name evidence="2" type="ORF">RNC47_12035</name>
</gene>
<dbReference type="RefSeq" id="WP_311598121.1">
    <property type="nucleotide sequence ID" value="NZ_JAVREM010000011.1"/>
</dbReference>
<name>A0ABU2LNA3_9ACTN</name>
<organism evidence="2 3">
    <name type="scientific">Streptomyces millisiae</name>
    <dbReference type="NCBI Taxonomy" id="3075542"/>
    <lineage>
        <taxon>Bacteria</taxon>
        <taxon>Bacillati</taxon>
        <taxon>Actinomycetota</taxon>
        <taxon>Actinomycetes</taxon>
        <taxon>Kitasatosporales</taxon>
        <taxon>Streptomycetaceae</taxon>
        <taxon>Streptomyces</taxon>
    </lineage>
</organism>
<dbReference type="Gene3D" id="3.10.180.10">
    <property type="entry name" value="2,3-Dihydroxybiphenyl 1,2-Dioxygenase, domain 1"/>
    <property type="match status" value="1"/>
</dbReference>
<dbReference type="InterPro" id="IPR037523">
    <property type="entry name" value="VOC_core"/>
</dbReference>
<keyword evidence="3" id="KW-1185">Reference proteome</keyword>
<evidence type="ECO:0000259" key="1">
    <source>
        <dbReference type="PROSITE" id="PS51819"/>
    </source>
</evidence>
<evidence type="ECO:0000313" key="3">
    <source>
        <dbReference type="Proteomes" id="UP001183420"/>
    </source>
</evidence>
<dbReference type="InterPro" id="IPR029068">
    <property type="entry name" value="Glyas_Bleomycin-R_OHBP_Dase"/>
</dbReference>
<dbReference type="Proteomes" id="UP001183420">
    <property type="component" value="Unassembled WGS sequence"/>
</dbReference>
<reference evidence="3" key="1">
    <citation type="submission" date="2023-07" db="EMBL/GenBank/DDBJ databases">
        <title>30 novel species of actinomycetes from the DSMZ collection.</title>
        <authorList>
            <person name="Nouioui I."/>
        </authorList>
    </citation>
    <scope>NUCLEOTIDE SEQUENCE [LARGE SCALE GENOMIC DNA]</scope>
    <source>
        <strain evidence="3">DSM 44918</strain>
    </source>
</reference>